<evidence type="ECO:0000256" key="1">
    <source>
        <dbReference type="SAM" id="SignalP"/>
    </source>
</evidence>
<reference evidence="2 3" key="1">
    <citation type="submission" date="2019-07" db="EMBL/GenBank/DDBJ databases">
        <title>Genomic Encyclopedia of Archaeal and Bacterial Type Strains, Phase II (KMG-II): from individual species to whole genera.</title>
        <authorList>
            <person name="Goeker M."/>
        </authorList>
    </citation>
    <scope>NUCLEOTIDE SEQUENCE [LARGE SCALE GENOMIC DNA]</scope>
    <source>
        <strain evidence="2 3">ATCC BAA-1854</strain>
    </source>
</reference>
<dbReference type="Proteomes" id="UP000317010">
    <property type="component" value="Unassembled WGS sequence"/>
</dbReference>
<feature type="signal peptide" evidence="1">
    <location>
        <begin position="1"/>
        <end position="23"/>
    </location>
</feature>
<evidence type="ECO:0000313" key="3">
    <source>
        <dbReference type="Proteomes" id="UP000317010"/>
    </source>
</evidence>
<sequence>MKNTTRGLLALVMLIFTISACTKGDLGSTKGQLNVTTYKPLINQPDTLLLVGAKATDSIHWSVAPAGFDSLITKNNAAIVFFKKAGNYQVQVKDNGVTTSASFTVSDSVYHPTIQYNYVPITGNITLVPHFHNSPDSSYMIFVAQISSGYCGGSSLRYTDSLKNNTYGINFINVAQPATCTGGNGPLYAVINFTQTQPSLLTTGAYPFSVTLNSVTYTGSMVVTTTNITFNWNYNSGVLISPKQISR</sequence>
<keyword evidence="3" id="KW-1185">Reference proteome</keyword>
<dbReference type="AlphaFoldDB" id="A0A562U047"/>
<evidence type="ECO:0000313" key="2">
    <source>
        <dbReference type="EMBL" id="TWI99212.1"/>
    </source>
</evidence>
<accession>A0A562U047</accession>
<evidence type="ECO:0008006" key="4">
    <source>
        <dbReference type="Google" id="ProtNLM"/>
    </source>
</evidence>
<dbReference type="OrthoDB" id="792662at2"/>
<keyword evidence="1" id="KW-0732">Signal</keyword>
<protein>
    <recommendedName>
        <fullName evidence="4">PKD domain-containing protein</fullName>
    </recommendedName>
</protein>
<feature type="chain" id="PRO_5021973747" description="PKD domain-containing protein" evidence="1">
    <location>
        <begin position="24"/>
        <end position="247"/>
    </location>
</feature>
<gene>
    <name evidence="2" type="ORF">JN11_02528</name>
</gene>
<dbReference type="PROSITE" id="PS51257">
    <property type="entry name" value="PROKAR_LIPOPROTEIN"/>
    <property type="match status" value="1"/>
</dbReference>
<dbReference type="EMBL" id="VLLI01000007">
    <property type="protein sequence ID" value="TWI99212.1"/>
    <property type="molecule type" value="Genomic_DNA"/>
</dbReference>
<organism evidence="2 3">
    <name type="scientific">Mucilaginibacter frigoritolerans</name>
    <dbReference type="NCBI Taxonomy" id="652788"/>
    <lineage>
        <taxon>Bacteria</taxon>
        <taxon>Pseudomonadati</taxon>
        <taxon>Bacteroidota</taxon>
        <taxon>Sphingobacteriia</taxon>
        <taxon>Sphingobacteriales</taxon>
        <taxon>Sphingobacteriaceae</taxon>
        <taxon>Mucilaginibacter</taxon>
    </lineage>
</organism>
<name>A0A562U047_9SPHI</name>
<dbReference type="RefSeq" id="WP_144912987.1">
    <property type="nucleotide sequence ID" value="NZ_VLLI01000007.1"/>
</dbReference>
<comment type="caution">
    <text evidence="2">The sequence shown here is derived from an EMBL/GenBank/DDBJ whole genome shotgun (WGS) entry which is preliminary data.</text>
</comment>
<proteinExistence type="predicted"/>